<comment type="similarity">
    <text evidence="3">Belongs to the sel-1 family.</text>
</comment>
<feature type="region of interest" description="Disordered" evidence="6">
    <location>
        <begin position="32"/>
        <end position="96"/>
    </location>
</feature>
<dbReference type="PANTHER" id="PTHR11102">
    <property type="entry name" value="SEL-1-LIKE PROTEIN"/>
    <property type="match status" value="1"/>
</dbReference>
<feature type="compositionally biased region" description="Pro residues" evidence="6">
    <location>
        <begin position="755"/>
        <end position="767"/>
    </location>
</feature>
<keyword evidence="10" id="KW-1185">Reference proteome</keyword>
<evidence type="ECO:0000256" key="6">
    <source>
        <dbReference type="SAM" id="MobiDB-lite"/>
    </source>
</evidence>
<comment type="caution">
    <text evidence="9">The sequence shown here is derived from an EMBL/GenBank/DDBJ whole genome shotgun (WGS) entry which is preliminary data.</text>
</comment>
<evidence type="ECO:0000256" key="3">
    <source>
        <dbReference type="ARBA" id="ARBA00038101"/>
    </source>
</evidence>
<evidence type="ECO:0000256" key="4">
    <source>
        <dbReference type="PROSITE-ProRule" id="PRU00479"/>
    </source>
</evidence>
<feature type="coiled-coil region" evidence="5">
    <location>
        <begin position="157"/>
        <end position="184"/>
    </location>
</feature>
<gene>
    <name evidence="9" type="ORF">Q8A67_017864</name>
</gene>
<dbReference type="Gene3D" id="2.10.10.10">
    <property type="entry name" value="Fibronectin, type II, collagen-binding"/>
    <property type="match status" value="1"/>
</dbReference>
<organism evidence="9 10">
    <name type="scientific">Cirrhinus molitorella</name>
    <name type="common">mud carp</name>
    <dbReference type="NCBI Taxonomy" id="172907"/>
    <lineage>
        <taxon>Eukaryota</taxon>
        <taxon>Metazoa</taxon>
        <taxon>Chordata</taxon>
        <taxon>Craniata</taxon>
        <taxon>Vertebrata</taxon>
        <taxon>Euteleostomi</taxon>
        <taxon>Actinopterygii</taxon>
        <taxon>Neopterygii</taxon>
        <taxon>Teleostei</taxon>
        <taxon>Ostariophysi</taxon>
        <taxon>Cypriniformes</taxon>
        <taxon>Cyprinidae</taxon>
        <taxon>Labeoninae</taxon>
        <taxon>Labeonini</taxon>
        <taxon>Cirrhinus</taxon>
    </lineage>
</organism>
<evidence type="ECO:0000313" key="9">
    <source>
        <dbReference type="EMBL" id="KAK2884227.1"/>
    </source>
</evidence>
<dbReference type="Pfam" id="PF00040">
    <property type="entry name" value="fn2"/>
    <property type="match status" value="1"/>
</dbReference>
<dbReference type="SUPFAM" id="SSF57440">
    <property type="entry name" value="Kringle-like"/>
    <property type="match status" value="1"/>
</dbReference>
<sequence length="777" mass="86046">MNLTKKSCLVLIVALALTLEVTAAEVLPDDERVAEGGESQSTDNNDGSKIVAGHAYLPKDAQADRSTTDTGVESEVEGVEQEDLPSQPPPPEERRKEVPVVIGGTASGEPCVFPFLFQDNEFSECTTAGRGDGRLWCATTYDYNSDKKWGFCETEEQAEQRRLVEEAEEQYQDTIKMINSTNRRSQKKELYDRLLKIAEMGHAKAMEKVAYAMLFGDYLPQSIPQAKEIFEKLALEGSPKAQTALGFLYAAGLGVNSSQAKALVYYTFGALGGNLVAHMILGYRYWGGVGVPQSCESALTHYRQVANHVASDVSLTGGSAVQRIRLLDEVENPGSSSGMLEEDLIQYYQFLAEKGDVQAQVGLGQLHLHGGRGVEQNHQRAYEYFNQAANAGNTHAMAFLGKMYSEGSEYVAQNNDTALHYFKKAADLGNPVGQSGLGMAYLYGRGVPVNYDLALKYFQKAAEQGWVDGQLQLGTMYYNGIGVKRDYKQALKFFNLASQAGHILAFYNLAQMHATGTGVMRSCHTAVELFKNVCERGRWSERLMAAYGSFKEGDMDSALVQYLLLAEQGYEVAQSNVAFILDQKGSQIFNENETYPRALLHWTRAAAQGYTVARIKLGDYHFYGYGTDVDYETAVIHYRLASEQQHSAQAMFNLGYMHEKGLGIKQDIHLAKRFYDMAAEASPDAQVPVFLALCKLGLVYALQYLHDLNLKELVSQVDLDQLLGPEWDLYLMTVIALLLGTVIAYRQRQHQAVPRAPPAPPRPPAQPEQPAEEPEEQ</sequence>
<dbReference type="PROSITE" id="PS00023">
    <property type="entry name" value="FN2_1"/>
    <property type="match status" value="1"/>
</dbReference>
<proteinExistence type="inferred from homology"/>
<dbReference type="InterPro" id="IPR000562">
    <property type="entry name" value="FN_type2_dom"/>
</dbReference>
<dbReference type="SMART" id="SM00671">
    <property type="entry name" value="SEL1"/>
    <property type="match status" value="10"/>
</dbReference>
<reference evidence="9" key="1">
    <citation type="submission" date="2023-08" db="EMBL/GenBank/DDBJ databases">
        <title>Chromosome-level Genome Assembly of mud carp (Cirrhinus molitorella).</title>
        <authorList>
            <person name="Liu H."/>
        </authorList>
    </citation>
    <scope>NUCLEOTIDE SEQUENCE</scope>
    <source>
        <strain evidence="9">Prfri</strain>
        <tissue evidence="9">Muscle</tissue>
    </source>
</reference>
<dbReference type="FunFam" id="2.10.10.10:FF:000001">
    <property type="entry name" value="Fibronectin 1a isoform 1"/>
    <property type="match status" value="1"/>
</dbReference>
<evidence type="ECO:0000256" key="5">
    <source>
        <dbReference type="SAM" id="Coils"/>
    </source>
</evidence>
<feature type="disulfide bond" evidence="4">
    <location>
        <begin position="125"/>
        <end position="152"/>
    </location>
</feature>
<evidence type="ECO:0000259" key="8">
    <source>
        <dbReference type="PROSITE" id="PS51092"/>
    </source>
</evidence>
<feature type="disulfide bond" evidence="4">
    <location>
        <begin position="111"/>
        <end position="137"/>
    </location>
</feature>
<feature type="domain" description="Fibronectin type-II" evidence="8">
    <location>
        <begin position="106"/>
        <end position="154"/>
    </location>
</feature>
<dbReference type="Pfam" id="PF08238">
    <property type="entry name" value="Sel1"/>
    <property type="match status" value="11"/>
</dbReference>
<dbReference type="Proteomes" id="UP001187343">
    <property type="component" value="Unassembled WGS sequence"/>
</dbReference>
<dbReference type="PROSITE" id="PS51092">
    <property type="entry name" value="FN2_2"/>
    <property type="match status" value="1"/>
</dbReference>
<dbReference type="EMBL" id="JAUYZG010000017">
    <property type="protein sequence ID" value="KAK2884227.1"/>
    <property type="molecule type" value="Genomic_DNA"/>
</dbReference>
<evidence type="ECO:0000256" key="2">
    <source>
        <dbReference type="ARBA" id="ARBA00023157"/>
    </source>
</evidence>
<dbReference type="FunFam" id="1.25.40.10:FF:000193">
    <property type="entry name" value="protein sel-1 homolog 1 isoform X1"/>
    <property type="match status" value="1"/>
</dbReference>
<feature type="region of interest" description="Disordered" evidence="6">
    <location>
        <begin position="751"/>
        <end position="777"/>
    </location>
</feature>
<dbReference type="Gene3D" id="1.25.40.10">
    <property type="entry name" value="Tetratricopeptide repeat domain"/>
    <property type="match status" value="3"/>
</dbReference>
<dbReference type="AlphaFoldDB" id="A0AA88TG28"/>
<evidence type="ECO:0000256" key="7">
    <source>
        <dbReference type="SAM" id="SignalP"/>
    </source>
</evidence>
<dbReference type="InterPro" id="IPR036943">
    <property type="entry name" value="FN_type2_sf"/>
</dbReference>
<feature type="compositionally biased region" description="Polar residues" evidence="6">
    <location>
        <begin position="38"/>
        <end position="47"/>
    </location>
</feature>
<dbReference type="PRINTS" id="PR00013">
    <property type="entry name" value="FNTYPEII"/>
</dbReference>
<keyword evidence="2 4" id="KW-1015">Disulfide bond</keyword>
<dbReference type="GO" id="GO:0036503">
    <property type="term" value="P:ERAD pathway"/>
    <property type="evidence" value="ECO:0007669"/>
    <property type="project" value="TreeGrafter"/>
</dbReference>
<dbReference type="InterPro" id="IPR050767">
    <property type="entry name" value="Sel1_AlgK"/>
</dbReference>
<dbReference type="SMART" id="SM00059">
    <property type="entry name" value="FN2"/>
    <property type="match status" value="1"/>
</dbReference>
<protein>
    <recommendedName>
        <fullName evidence="8">Fibronectin type-II domain-containing protein</fullName>
    </recommendedName>
</protein>
<dbReference type="InterPro" id="IPR006597">
    <property type="entry name" value="Sel1-like"/>
</dbReference>
<keyword evidence="1" id="KW-0677">Repeat</keyword>
<feature type="compositionally biased region" description="Acidic residues" evidence="6">
    <location>
        <begin position="72"/>
        <end position="83"/>
    </location>
</feature>
<dbReference type="PANTHER" id="PTHR11102:SF147">
    <property type="entry name" value="SEL1L ADAPTOR SUBUNIT OF ERAD E3 UBIQUITIN LIGASE"/>
    <property type="match status" value="1"/>
</dbReference>
<dbReference type="SUPFAM" id="SSF81901">
    <property type="entry name" value="HCP-like"/>
    <property type="match status" value="3"/>
</dbReference>
<dbReference type="CDD" id="cd00062">
    <property type="entry name" value="FN2"/>
    <property type="match status" value="1"/>
</dbReference>
<dbReference type="InterPro" id="IPR013806">
    <property type="entry name" value="Kringle-like"/>
</dbReference>
<evidence type="ECO:0000313" key="10">
    <source>
        <dbReference type="Proteomes" id="UP001187343"/>
    </source>
</evidence>
<keyword evidence="7" id="KW-0732">Signal</keyword>
<feature type="chain" id="PRO_5041665090" description="Fibronectin type-II domain-containing protein" evidence="7">
    <location>
        <begin position="24"/>
        <end position="777"/>
    </location>
</feature>
<name>A0AA88TG28_9TELE</name>
<dbReference type="FunFam" id="1.25.40.10:FF:000208">
    <property type="entry name" value="Protein sel-1 homolog 1"/>
    <property type="match status" value="1"/>
</dbReference>
<evidence type="ECO:0000256" key="1">
    <source>
        <dbReference type="ARBA" id="ARBA00022737"/>
    </source>
</evidence>
<feature type="signal peptide" evidence="7">
    <location>
        <begin position="1"/>
        <end position="23"/>
    </location>
</feature>
<accession>A0AA88TG28</accession>
<keyword evidence="5" id="KW-0175">Coiled coil</keyword>
<dbReference type="InterPro" id="IPR011990">
    <property type="entry name" value="TPR-like_helical_dom_sf"/>
</dbReference>
<dbReference type="GO" id="GO:0005789">
    <property type="term" value="C:endoplasmic reticulum membrane"/>
    <property type="evidence" value="ECO:0007669"/>
    <property type="project" value="TreeGrafter"/>
</dbReference>